<dbReference type="KEGG" id="tatv:25786591"/>
<keyword evidence="5" id="KW-1185">Reference proteome</keyword>
<dbReference type="OMA" id="CAAEGLM"/>
<feature type="domain" description="MIF4G-like type 1" evidence="2">
    <location>
        <begin position="326"/>
        <end position="516"/>
    </location>
</feature>
<dbReference type="Pfam" id="PF09090">
    <property type="entry name" value="MIF4G_like_2"/>
    <property type="match status" value="1"/>
</dbReference>
<accession>G9NFI7</accession>
<dbReference type="HOGENOM" id="CLU_013816_0_0_1"/>
<dbReference type="InterPro" id="IPR016024">
    <property type="entry name" value="ARM-type_fold"/>
</dbReference>
<dbReference type="Proteomes" id="UP000005426">
    <property type="component" value="Unassembled WGS sequence"/>
</dbReference>
<comment type="caution">
    <text evidence="4">The sequence shown here is derived from an EMBL/GenBank/DDBJ whole genome shotgun (WGS) entry which is preliminary data.</text>
</comment>
<feature type="domain" description="MIF4G-like type 2" evidence="3">
    <location>
        <begin position="533"/>
        <end position="777"/>
    </location>
</feature>
<feature type="compositionally biased region" description="Basic and acidic residues" evidence="1">
    <location>
        <begin position="18"/>
        <end position="35"/>
    </location>
</feature>
<evidence type="ECO:0000313" key="4">
    <source>
        <dbReference type="EMBL" id="EHK50702.1"/>
    </source>
</evidence>
<evidence type="ECO:0000259" key="2">
    <source>
        <dbReference type="Pfam" id="PF09088"/>
    </source>
</evidence>
<dbReference type="InterPro" id="IPR015172">
    <property type="entry name" value="MIF4G-like_typ-1"/>
</dbReference>
<dbReference type="InterPro" id="IPR027159">
    <property type="entry name" value="CBP80"/>
</dbReference>
<dbReference type="GO" id="GO:0005634">
    <property type="term" value="C:nucleus"/>
    <property type="evidence" value="ECO:0007669"/>
    <property type="project" value="TreeGrafter"/>
</dbReference>
<dbReference type="OrthoDB" id="10252707at2759"/>
<dbReference type="RefSeq" id="XP_013948860.1">
    <property type="nucleotide sequence ID" value="XM_014093385.1"/>
</dbReference>
<dbReference type="GO" id="GO:0005846">
    <property type="term" value="C:nuclear cap binding complex"/>
    <property type="evidence" value="ECO:0007669"/>
    <property type="project" value="InterPro"/>
</dbReference>
<evidence type="ECO:0000259" key="3">
    <source>
        <dbReference type="Pfam" id="PF09090"/>
    </source>
</evidence>
<dbReference type="GeneID" id="25786591"/>
<dbReference type="GO" id="GO:0006406">
    <property type="term" value="P:mRNA export from nucleus"/>
    <property type="evidence" value="ECO:0007669"/>
    <property type="project" value="InterPro"/>
</dbReference>
<dbReference type="InterPro" id="IPR015174">
    <property type="entry name" value="MIF4G-like_typ-2"/>
</dbReference>
<protein>
    <recommendedName>
        <fullName evidence="6">MIF4G domain-containing protein</fullName>
    </recommendedName>
</protein>
<dbReference type="STRING" id="452589.G9NFI7"/>
<name>G9NFI7_HYPAI</name>
<organism evidence="4 5">
    <name type="scientific">Hypocrea atroviridis (strain ATCC 20476 / IMI 206040)</name>
    <name type="common">Trichoderma atroviride</name>
    <dbReference type="NCBI Taxonomy" id="452589"/>
    <lineage>
        <taxon>Eukaryota</taxon>
        <taxon>Fungi</taxon>
        <taxon>Dikarya</taxon>
        <taxon>Ascomycota</taxon>
        <taxon>Pezizomycotina</taxon>
        <taxon>Sordariomycetes</taxon>
        <taxon>Hypocreomycetidae</taxon>
        <taxon>Hypocreales</taxon>
        <taxon>Hypocreaceae</taxon>
        <taxon>Trichoderma</taxon>
    </lineage>
</organism>
<dbReference type="eggNOG" id="KOG1104">
    <property type="taxonomic scope" value="Eukaryota"/>
</dbReference>
<dbReference type="GO" id="GO:0000339">
    <property type="term" value="F:RNA cap binding"/>
    <property type="evidence" value="ECO:0007669"/>
    <property type="project" value="InterPro"/>
</dbReference>
<dbReference type="PANTHER" id="PTHR12412:SF2">
    <property type="entry name" value="NUCLEAR CAP-BINDING PROTEIN SUBUNIT 1"/>
    <property type="match status" value="1"/>
</dbReference>
<dbReference type="Pfam" id="PF09088">
    <property type="entry name" value="MIF4G_like"/>
    <property type="match status" value="1"/>
</dbReference>
<dbReference type="FunFam" id="1.25.40.180:FF:000079">
    <property type="entry name" value="Related to cap binding protein 80 (Cbp80)"/>
    <property type="match status" value="1"/>
</dbReference>
<dbReference type="SUPFAM" id="SSF48371">
    <property type="entry name" value="ARM repeat"/>
    <property type="match status" value="3"/>
</dbReference>
<sequence length="798" mass="89158">MADYDRRQQGSFNRKRRYRDDDDHYDRRQQRRRIDSAPPPVRLRRQLLSIADSPLRRWGEEVQSIARLVADNYDDENLRNTFVNLVMQLVVEQPLKTPFVAAVVLVANTLKPEIVDAILTLAAQETESKIAKGEWKHVKLYLKFLACLQACLQGDGIFPLLEELFSRAADLQTASSEDTIGTEIVKIILLTIPYIMAAAPGQFQQKAADLMDKTDIIASEPHALQALVDPYHPDIKDESSSASLSLCMLLQKQLQAEAAKNWELTCIPRPWNMPLEEIESQDKLANAPKHELPNISIPATVIAGPRPLFPEVYFSVYSDQDVESVPSTDSVASSLIRDGLTDTINGLHFNRNATARYLIDLDCYFADDTFVKRATPFDELRNTTPGKSTWKPEDVAVDIVFAQLFQLPSPEHKLVYYHSVLTEACKLAPAAIAPSLGRAIRYLYNNSPRMDLQLGFRFLDWFSHHLSNFGFTWKWAEWSDDCSLPDIHPIKWFLKGALDKEVRLSFAQRIQKTLPEPYQPLVGPEKEKDVPDFKFDNPDTPFASEGQEISGLLRKKAPDEEFQPIIDKIQSDASERALDPVVASTDVLMTAICWVGSKSLSHVIACIERSKSRLLDAANSSPAAQNQILVAVMAYWSAHPGIALSIVDKLVNYSILTPTSIVRWALTADPVADGATAGESLAQPHIFELVLNTVTKASFKTRQIVSSPDADEETRKAESKAIVDLFSTLNDLLVSWAGGSKDELMETGDGSSEREATIRQWGQRWLRVFKRLGAIEEAFLVEAAKEKPGSSNGGVDAV</sequence>
<reference evidence="4 5" key="1">
    <citation type="journal article" date="2011" name="Genome Biol.">
        <title>Comparative genome sequence analysis underscores mycoparasitism as the ancestral life style of Trichoderma.</title>
        <authorList>
            <person name="Kubicek C.P."/>
            <person name="Herrera-Estrella A."/>
            <person name="Seidl-Seiboth V."/>
            <person name="Martinez D.A."/>
            <person name="Druzhinina I.S."/>
            <person name="Thon M."/>
            <person name="Zeilinger S."/>
            <person name="Casas-Flores S."/>
            <person name="Horwitz B.A."/>
            <person name="Mukherjee P.K."/>
            <person name="Mukherjee M."/>
            <person name="Kredics L."/>
            <person name="Alcaraz L.D."/>
            <person name="Aerts A."/>
            <person name="Antal Z."/>
            <person name="Atanasova L."/>
            <person name="Cervantes-Badillo M.G."/>
            <person name="Challacombe J."/>
            <person name="Chertkov O."/>
            <person name="McCluskey K."/>
            <person name="Coulpier F."/>
            <person name="Deshpande N."/>
            <person name="von Doehren H."/>
            <person name="Ebbole D.J."/>
            <person name="Esquivel-Naranjo E.U."/>
            <person name="Fekete E."/>
            <person name="Flipphi M."/>
            <person name="Glaser F."/>
            <person name="Gomez-Rodriguez E.Y."/>
            <person name="Gruber S."/>
            <person name="Han C."/>
            <person name="Henrissat B."/>
            <person name="Hermosa R."/>
            <person name="Hernandez-Onate M."/>
            <person name="Karaffa L."/>
            <person name="Kosti I."/>
            <person name="Le Crom S."/>
            <person name="Lindquist E."/>
            <person name="Lucas S."/>
            <person name="Luebeck M."/>
            <person name="Luebeck P.S."/>
            <person name="Margeot A."/>
            <person name="Metz B."/>
            <person name="Misra M."/>
            <person name="Nevalainen H."/>
            <person name="Omann M."/>
            <person name="Packer N."/>
            <person name="Perrone G."/>
            <person name="Uresti-Rivera E.E."/>
            <person name="Salamov A."/>
            <person name="Schmoll M."/>
            <person name="Seiboth B."/>
            <person name="Shapiro H."/>
            <person name="Sukno S."/>
            <person name="Tamayo-Ramos J.A."/>
            <person name="Tisch D."/>
            <person name="Wiest A."/>
            <person name="Wilkinson H.H."/>
            <person name="Zhang M."/>
            <person name="Coutinho P.M."/>
            <person name="Kenerley C.M."/>
            <person name="Monte E."/>
            <person name="Baker S.E."/>
            <person name="Grigoriev I.V."/>
        </authorList>
    </citation>
    <scope>NUCLEOTIDE SEQUENCE [LARGE SCALE GENOMIC DNA]</scope>
    <source>
        <strain evidence="5">ATCC 20476 / IMI 206040</strain>
    </source>
</reference>
<evidence type="ECO:0000256" key="1">
    <source>
        <dbReference type="SAM" id="MobiDB-lite"/>
    </source>
</evidence>
<proteinExistence type="predicted"/>
<dbReference type="Gene3D" id="1.25.40.180">
    <property type="match status" value="3"/>
</dbReference>
<evidence type="ECO:0008006" key="6">
    <source>
        <dbReference type="Google" id="ProtNLM"/>
    </source>
</evidence>
<dbReference type="AlphaFoldDB" id="G9NFI7"/>
<feature type="region of interest" description="Disordered" evidence="1">
    <location>
        <begin position="1"/>
        <end position="36"/>
    </location>
</feature>
<dbReference type="FunFam" id="1.25.40.180:FF:000035">
    <property type="entry name" value="snRNA cap binding complex subunit (Gcr3)"/>
    <property type="match status" value="1"/>
</dbReference>
<dbReference type="EMBL" id="ABDG02000013">
    <property type="protein sequence ID" value="EHK50702.1"/>
    <property type="molecule type" value="Genomic_DNA"/>
</dbReference>
<dbReference type="GO" id="GO:0003729">
    <property type="term" value="F:mRNA binding"/>
    <property type="evidence" value="ECO:0007669"/>
    <property type="project" value="TreeGrafter"/>
</dbReference>
<evidence type="ECO:0000313" key="5">
    <source>
        <dbReference type="Proteomes" id="UP000005426"/>
    </source>
</evidence>
<dbReference type="GO" id="GO:0000184">
    <property type="term" value="P:nuclear-transcribed mRNA catabolic process, nonsense-mediated decay"/>
    <property type="evidence" value="ECO:0007669"/>
    <property type="project" value="TreeGrafter"/>
</dbReference>
<gene>
    <name evidence="4" type="ORF">TRIATDRAFT_93410</name>
</gene>
<dbReference type="PANTHER" id="PTHR12412">
    <property type="entry name" value="CAP BINDING PROTEIN"/>
    <property type="match status" value="1"/>
</dbReference>